<evidence type="ECO:0000313" key="7">
    <source>
        <dbReference type="Proteomes" id="UP000053557"/>
    </source>
</evidence>
<organism evidence="6 7">
    <name type="scientific">Ferroacidibacillus organovorans</name>
    <dbReference type="NCBI Taxonomy" id="1765683"/>
    <lineage>
        <taxon>Bacteria</taxon>
        <taxon>Bacillati</taxon>
        <taxon>Bacillota</taxon>
        <taxon>Bacilli</taxon>
        <taxon>Bacillales</taxon>
        <taxon>Alicyclobacillaceae</taxon>
        <taxon>Ferroacidibacillus</taxon>
    </lineage>
</organism>
<proteinExistence type="predicted"/>
<accession>A0A101XQI5</accession>
<keyword evidence="7" id="KW-1185">Reference proteome</keyword>
<keyword evidence="1" id="KW-0805">Transcription regulation</keyword>
<keyword evidence="3" id="KW-0238">DNA-binding</keyword>
<dbReference type="EMBL" id="LPVJ01000038">
    <property type="protein sequence ID" value="KUO95702.1"/>
    <property type="molecule type" value="Genomic_DNA"/>
</dbReference>
<dbReference type="GO" id="GO:0003677">
    <property type="term" value="F:DNA binding"/>
    <property type="evidence" value="ECO:0007669"/>
    <property type="project" value="UniProtKB-KW"/>
</dbReference>
<evidence type="ECO:0000313" key="6">
    <source>
        <dbReference type="EMBL" id="KUO95702.1"/>
    </source>
</evidence>
<dbReference type="InterPro" id="IPR007630">
    <property type="entry name" value="RNA_pol_sigma70_r4"/>
</dbReference>
<evidence type="ECO:0000256" key="3">
    <source>
        <dbReference type="ARBA" id="ARBA00023125"/>
    </source>
</evidence>
<dbReference type="InterPro" id="IPR013324">
    <property type="entry name" value="RNA_pol_sigma_r3/r4-like"/>
</dbReference>
<keyword evidence="2" id="KW-0731">Sigma factor</keyword>
<dbReference type="OrthoDB" id="2989407at2"/>
<reference evidence="6 7" key="1">
    <citation type="submission" date="2015-12" db="EMBL/GenBank/DDBJ databases">
        <title>Draft genome sequence of Acidibacillus ferrooxidans ITV001, isolated from a chalcopyrite acid mine drainage site in Brazil.</title>
        <authorList>
            <person name="Dall'Agnol H."/>
            <person name="Nancucheo I."/>
            <person name="Johnson B."/>
            <person name="Oliveira R."/>
            <person name="Leite L."/>
            <person name="Pylro V."/>
            <person name="Nunes G.L."/>
            <person name="Tzotzos G."/>
            <person name="Fernandes G.R."/>
            <person name="Dutra J."/>
            <person name="Orellana S.C."/>
            <person name="Oliveira G."/>
        </authorList>
    </citation>
    <scope>NUCLEOTIDE SEQUENCE [LARGE SCALE GENOMIC DNA]</scope>
    <source>
        <strain evidence="7">ITV01</strain>
    </source>
</reference>
<dbReference type="Proteomes" id="UP000053557">
    <property type="component" value="Unassembled WGS sequence"/>
</dbReference>
<dbReference type="NCBIfam" id="TIGR02937">
    <property type="entry name" value="sigma70-ECF"/>
    <property type="match status" value="1"/>
</dbReference>
<evidence type="ECO:0000256" key="2">
    <source>
        <dbReference type="ARBA" id="ARBA00023082"/>
    </source>
</evidence>
<comment type="caution">
    <text evidence="6">The sequence shown here is derived from an EMBL/GenBank/DDBJ whole genome shotgun (WGS) entry which is preliminary data.</text>
</comment>
<evidence type="ECO:0000256" key="1">
    <source>
        <dbReference type="ARBA" id="ARBA00023015"/>
    </source>
</evidence>
<dbReference type="InterPro" id="IPR014284">
    <property type="entry name" value="RNA_pol_sigma-70_dom"/>
</dbReference>
<dbReference type="GO" id="GO:0006352">
    <property type="term" value="P:DNA-templated transcription initiation"/>
    <property type="evidence" value="ECO:0007669"/>
    <property type="project" value="InterPro"/>
</dbReference>
<sequence>MFISVTEEHYIKKLAYRWIQRRQSGSIDQKDLESSALLRWIECCKRYPELAGSGREAMFRETVKGAMRDTLRKSSPVKMPRKNPYLPITYVDPSFIDERVGNEPALDRDLYMDVLHAIRNIPKREQIILSLHIEEGLTMTEIAEVLSVSVATVSRSYRSAIEQIRKSVQKIE</sequence>
<dbReference type="RefSeq" id="WP_067716348.1">
    <property type="nucleotide sequence ID" value="NZ_LPVJ01000038.1"/>
</dbReference>
<feature type="domain" description="RNA polymerase sigma-70 region 4" evidence="5">
    <location>
        <begin position="118"/>
        <end position="166"/>
    </location>
</feature>
<protein>
    <recommendedName>
        <fullName evidence="5">RNA polymerase sigma-70 region 4 domain-containing protein</fullName>
    </recommendedName>
</protein>
<dbReference type="GO" id="GO:0016987">
    <property type="term" value="F:sigma factor activity"/>
    <property type="evidence" value="ECO:0007669"/>
    <property type="project" value="UniProtKB-KW"/>
</dbReference>
<name>A0A101XQI5_9BACL</name>
<evidence type="ECO:0000259" key="5">
    <source>
        <dbReference type="Pfam" id="PF04545"/>
    </source>
</evidence>
<dbReference type="SUPFAM" id="SSF88659">
    <property type="entry name" value="Sigma3 and sigma4 domains of RNA polymerase sigma factors"/>
    <property type="match status" value="1"/>
</dbReference>
<dbReference type="Gene3D" id="1.20.140.160">
    <property type="match status" value="1"/>
</dbReference>
<dbReference type="PANTHER" id="PTHR30385">
    <property type="entry name" value="SIGMA FACTOR F FLAGELLAR"/>
    <property type="match status" value="1"/>
</dbReference>
<dbReference type="Pfam" id="PF04545">
    <property type="entry name" value="Sigma70_r4"/>
    <property type="match status" value="1"/>
</dbReference>
<gene>
    <name evidence="6" type="ORF">ATW55_13205</name>
</gene>
<keyword evidence="4" id="KW-0804">Transcription</keyword>
<evidence type="ECO:0000256" key="4">
    <source>
        <dbReference type="ARBA" id="ARBA00023163"/>
    </source>
</evidence>
<dbReference type="AlphaFoldDB" id="A0A101XQI5"/>